<feature type="compositionally biased region" description="Basic and acidic residues" evidence="2">
    <location>
        <begin position="273"/>
        <end position="289"/>
    </location>
</feature>
<dbReference type="InterPro" id="IPR002156">
    <property type="entry name" value="RNaseH_domain"/>
</dbReference>
<dbReference type="Gene3D" id="3.10.10.10">
    <property type="entry name" value="HIV Type 1 Reverse Transcriptase, subunit A, domain 1"/>
    <property type="match status" value="1"/>
</dbReference>
<keyword evidence="1" id="KW-0233">DNA recombination</keyword>
<dbReference type="InterPro" id="IPR036397">
    <property type="entry name" value="RNaseH_sf"/>
</dbReference>
<dbReference type="PANTHER" id="PTHR48475:SF2">
    <property type="entry name" value="RIBONUCLEASE H"/>
    <property type="match status" value="1"/>
</dbReference>
<dbReference type="SUPFAM" id="SSF56672">
    <property type="entry name" value="DNA/RNA polymerases"/>
    <property type="match status" value="1"/>
</dbReference>
<dbReference type="SUPFAM" id="SSF53098">
    <property type="entry name" value="Ribonuclease H-like"/>
    <property type="match status" value="2"/>
</dbReference>
<dbReference type="Pfam" id="PF03732">
    <property type="entry name" value="Retrotrans_gag"/>
    <property type="match status" value="1"/>
</dbReference>
<dbReference type="PROSITE" id="PS50879">
    <property type="entry name" value="RNASE_H_1"/>
    <property type="match status" value="1"/>
</dbReference>
<dbReference type="Pfam" id="PF17919">
    <property type="entry name" value="RT_RNaseH_2"/>
    <property type="match status" value="1"/>
</dbReference>
<feature type="domain" description="RNase H type-1" evidence="4">
    <location>
        <begin position="1013"/>
        <end position="1142"/>
    </location>
</feature>
<evidence type="ECO:0000259" key="5">
    <source>
        <dbReference type="PROSITE" id="PS50994"/>
    </source>
</evidence>
<feature type="compositionally biased region" description="Basic and acidic residues" evidence="2">
    <location>
        <begin position="159"/>
        <end position="170"/>
    </location>
</feature>
<dbReference type="InterPro" id="IPR001584">
    <property type="entry name" value="Integrase_cat-core"/>
</dbReference>
<dbReference type="CDD" id="cd09279">
    <property type="entry name" value="RNase_HI_like"/>
    <property type="match status" value="1"/>
</dbReference>
<dbReference type="Proteomes" id="UP000515211">
    <property type="component" value="Chromosome 6"/>
</dbReference>
<feature type="domain" description="Integrase catalytic" evidence="5">
    <location>
        <begin position="1294"/>
        <end position="1453"/>
    </location>
</feature>
<dbReference type="Gene3D" id="3.30.70.270">
    <property type="match status" value="2"/>
</dbReference>
<dbReference type="CDD" id="cd00303">
    <property type="entry name" value="retropepsin_like"/>
    <property type="match status" value="1"/>
</dbReference>
<dbReference type="GeneID" id="107494669"/>
<dbReference type="InterPro" id="IPR041588">
    <property type="entry name" value="Integrase_H2C2"/>
</dbReference>
<dbReference type="PROSITE" id="PS50994">
    <property type="entry name" value="INTEGRASE"/>
    <property type="match status" value="1"/>
</dbReference>
<dbReference type="Gene3D" id="2.40.70.10">
    <property type="entry name" value="Acid Proteases"/>
    <property type="match status" value="1"/>
</dbReference>
<dbReference type="Pfam" id="PF00665">
    <property type="entry name" value="rve"/>
    <property type="match status" value="1"/>
</dbReference>
<dbReference type="PROSITE" id="PS50878">
    <property type="entry name" value="RT_POL"/>
    <property type="match status" value="1"/>
</dbReference>
<evidence type="ECO:0000259" key="4">
    <source>
        <dbReference type="PROSITE" id="PS50879"/>
    </source>
</evidence>
<feature type="region of interest" description="Disordered" evidence="2">
    <location>
        <begin position="303"/>
        <end position="333"/>
    </location>
</feature>
<feature type="region of interest" description="Disordered" evidence="2">
    <location>
        <begin position="141"/>
        <end position="174"/>
    </location>
</feature>
<dbReference type="SUPFAM" id="SSF50630">
    <property type="entry name" value="Acid proteases"/>
    <property type="match status" value="1"/>
</dbReference>
<dbReference type="Pfam" id="PF17921">
    <property type="entry name" value="Integrase_H2C2"/>
    <property type="match status" value="1"/>
</dbReference>
<dbReference type="Gene3D" id="3.30.420.10">
    <property type="entry name" value="Ribonuclease H-like superfamily/Ribonuclease H"/>
    <property type="match status" value="2"/>
</dbReference>
<dbReference type="InterPro" id="IPR043128">
    <property type="entry name" value="Rev_trsase/Diguanyl_cyclase"/>
</dbReference>
<dbReference type="PANTHER" id="PTHR48475">
    <property type="entry name" value="RIBONUCLEASE H"/>
    <property type="match status" value="1"/>
</dbReference>
<proteinExistence type="predicted"/>
<evidence type="ECO:0000259" key="3">
    <source>
        <dbReference type="PROSITE" id="PS50878"/>
    </source>
</evidence>
<name>A0A6P4DNB1_ARADU</name>
<dbReference type="GO" id="GO:0003676">
    <property type="term" value="F:nucleic acid binding"/>
    <property type="evidence" value="ECO:0007669"/>
    <property type="project" value="InterPro"/>
</dbReference>
<sequence length="1602" mass="180199">MNLEGVGDEVRFRAFPVTLAGPAIRWFNGLPQGSIYSFSDISRAFLAQFTTRIAKAKHPINLLGVTQRQGEATRRYLDRFNDECLEIDGLTDSVASLCLTNGLLNENFRKHLTTKPVWTMHEIQTVAKEYINDEEVSRVVAANKRQPNYNKTRQQGNGERPKGQTREEALSKAPRTFPRVGKFTNYTPLTLPIVEVYQQIVEKGILPKPRPLKDRTGGNKNLYCDYHKGYGHLTQDCFDLKDALEQAIREEKLAAFSHLIREPRRRYRDQDEEGKTRSAKRRQEPEGGEHGLTVINVVTAKNAAPRSRSAHKKDTKILSISSSSTRNSKKPPFISFSPEEQWFDDVPENPPMVITARVGTGLVKRILVDTGADSNIMFRNVFDALGLKDADLMTHQHGFIGLGDHFIKPDGIISLPISVGQSQDRRSAMAEFVILRDSTAYNIILGRKTINDFEAIINTKLLIMKFVTDDGSIGSIRGDLETAVACDNASLSLRKKSKEASGVFLADLDTRVDDKPRPEPEGDLEKFRIGDEEERFTFVNKNLPHELKEPLVEMIRANKDLFAWTPADMPGIDPKIILHHLAVKAKARPVAQRRRKMSAERAEEVARQTASLLEAGFIREVDYSTWLSNVVLVKKHNGKWRMCVDYSNLNKACPKDCFPLPNIDALVDAAAGYRYLSFMDAYSGYNQIPMHRPDEDKTAFITPGGTFCYKVMPFGLKNAGATYQRLMNRIFHDLIGKTVEVYVDDILAKTTRPDDLLNDLASVFASLRQHGMRLNPLKCAFAVEAGKFLGFVITQRGVEANPEKCQAILQMKSPGSIKDVQRLASRLASLSHFLGASATKALPFFNLMKRGMAFEWTPACEEAFRHFKEILAAPPILGKPKEGEPLYLYIAITGEALASVLVREEGRTQQPVYFVSRALQGAELRYNKLEKLALALLTSSRRLKQYFQSHQIVVRTDQGIRQVLQKPDLAGRMMTWSIELSQYDIRYEPRQAIKAQAMADFLVEVTGDLVEDTNTRWKLYVDGASNQTFGGAGIILESPAGVVYEQSIKFDFPVSNNQPEYETLIGGLTLAAEVGATRLEICSDSQIVTSQVNGSYQARDSLLQKYLEKVKDLSRKFEEVTIQHVPRERNTRADLLSKLASTKLGEGNRSLIQGKLKEPTVTLHLSNLSPSWLDPIIDFLENSKLPDNEKDAKKLRREAARYAIIQGQLFRKGFNHPLLKCLHPDQTDYVLREVHEGCCGHHIGGKALARKLIRAGYYWPSMMADSKEFVKKCVKCQENANFHRAPASELSLLTASRPFSQWGVDLLGPFPVGPGQVKYLIVAIDYYTKWIEAEPLASISSSNCRKFMWRQVITRFGIPEVVISDNGTQFTDKKFTEFLTGLGIKQRFSSVEHPQTNGQVESANKIILQGLKKRLDGKKGAWSDELASVLWSYRTTEQSSIKETPFRLTYGSDAVISVEIGESSPRLLLEGVEEAVEKDLIEETREMAHLAEAALKQRMALRYNAKALKRKFEENDLVLRRNDIGPSTPGEGKLGRQIKQEVKLTGKQAHKPTNGRQSHSNKFKNFKQYKHHFFGISTTLPSLMVLKTPIADTSNSGETIFT</sequence>
<dbReference type="InterPro" id="IPR043502">
    <property type="entry name" value="DNA/RNA_pol_sf"/>
</dbReference>
<dbReference type="RefSeq" id="XP_015971195.1">
    <property type="nucleotide sequence ID" value="XM_016115709.1"/>
</dbReference>
<dbReference type="InterPro" id="IPR012337">
    <property type="entry name" value="RNaseH-like_sf"/>
</dbReference>
<dbReference type="InterPro" id="IPR005162">
    <property type="entry name" value="Retrotrans_gag_dom"/>
</dbReference>
<feature type="region of interest" description="Disordered" evidence="2">
    <location>
        <begin position="265"/>
        <end position="291"/>
    </location>
</feature>
<keyword evidence="6" id="KW-1185">Reference proteome</keyword>
<protein>
    <submittedName>
        <fullName evidence="7">Uncharacterized protein LOC107494669</fullName>
    </submittedName>
</protein>
<feature type="compositionally biased region" description="Polar residues" evidence="2">
    <location>
        <begin position="145"/>
        <end position="157"/>
    </location>
</feature>
<accession>A0A6P4DNB1</accession>
<reference evidence="7" key="2">
    <citation type="submission" date="2025-08" db="UniProtKB">
        <authorList>
            <consortium name="RefSeq"/>
        </authorList>
    </citation>
    <scope>IDENTIFICATION</scope>
    <source>
        <tissue evidence="7">Whole plant</tissue>
    </source>
</reference>
<feature type="domain" description="Reverse transcriptase" evidence="3">
    <location>
        <begin position="614"/>
        <end position="793"/>
    </location>
</feature>
<reference evidence="6" key="1">
    <citation type="journal article" date="2016" name="Nat. Genet.">
        <title>The genome sequences of Arachis duranensis and Arachis ipaensis, the diploid ancestors of cultivated peanut.</title>
        <authorList>
            <person name="Bertioli D.J."/>
            <person name="Cannon S.B."/>
            <person name="Froenicke L."/>
            <person name="Huang G."/>
            <person name="Farmer A.D."/>
            <person name="Cannon E.K."/>
            <person name="Liu X."/>
            <person name="Gao D."/>
            <person name="Clevenger J."/>
            <person name="Dash S."/>
            <person name="Ren L."/>
            <person name="Moretzsohn M.C."/>
            <person name="Shirasawa K."/>
            <person name="Huang W."/>
            <person name="Vidigal B."/>
            <person name="Abernathy B."/>
            <person name="Chu Y."/>
            <person name="Niederhuth C.E."/>
            <person name="Umale P."/>
            <person name="Araujo A.C."/>
            <person name="Kozik A."/>
            <person name="Kim K.D."/>
            <person name="Burow M.D."/>
            <person name="Varshney R.K."/>
            <person name="Wang X."/>
            <person name="Zhang X."/>
            <person name="Barkley N."/>
            <person name="Guimaraes P.M."/>
            <person name="Isobe S."/>
            <person name="Guo B."/>
            <person name="Liao B."/>
            <person name="Stalker H.T."/>
            <person name="Schmitz R.J."/>
            <person name="Scheffler B.E."/>
            <person name="Leal-Bertioli S.C."/>
            <person name="Xun X."/>
            <person name="Jackson S.A."/>
            <person name="Michelmore R."/>
            <person name="Ozias-Akins P."/>
        </authorList>
    </citation>
    <scope>NUCLEOTIDE SEQUENCE [LARGE SCALE GENOMIC DNA]</scope>
    <source>
        <strain evidence="6">cv. V14167</strain>
    </source>
</reference>
<dbReference type="Gene3D" id="1.10.340.70">
    <property type="match status" value="1"/>
</dbReference>
<dbReference type="GO" id="GO:0006310">
    <property type="term" value="P:DNA recombination"/>
    <property type="evidence" value="ECO:0007669"/>
    <property type="project" value="UniProtKB-KW"/>
</dbReference>
<dbReference type="InterPro" id="IPR041577">
    <property type="entry name" value="RT_RNaseH_2"/>
</dbReference>
<dbReference type="GO" id="GO:0004523">
    <property type="term" value="F:RNA-DNA hybrid ribonuclease activity"/>
    <property type="evidence" value="ECO:0007669"/>
    <property type="project" value="InterPro"/>
</dbReference>
<evidence type="ECO:0000313" key="6">
    <source>
        <dbReference type="Proteomes" id="UP000515211"/>
    </source>
</evidence>
<dbReference type="CDD" id="cd01647">
    <property type="entry name" value="RT_LTR"/>
    <property type="match status" value="1"/>
</dbReference>
<dbReference type="KEGG" id="adu:107494669"/>
<gene>
    <name evidence="7" type="primary">LOC107494669</name>
</gene>
<dbReference type="Pfam" id="PF00078">
    <property type="entry name" value="RVT_1"/>
    <property type="match status" value="1"/>
</dbReference>
<dbReference type="InterPro" id="IPR021109">
    <property type="entry name" value="Peptidase_aspartic_dom_sf"/>
</dbReference>
<evidence type="ECO:0000313" key="7">
    <source>
        <dbReference type="RefSeq" id="XP_015971195.1"/>
    </source>
</evidence>
<feature type="compositionally biased region" description="Low complexity" evidence="2">
    <location>
        <begin position="317"/>
        <end position="326"/>
    </location>
</feature>
<evidence type="ECO:0000256" key="1">
    <source>
        <dbReference type="ARBA" id="ARBA00023172"/>
    </source>
</evidence>
<organism evidence="6 7">
    <name type="scientific">Arachis duranensis</name>
    <name type="common">Wild peanut</name>
    <dbReference type="NCBI Taxonomy" id="130453"/>
    <lineage>
        <taxon>Eukaryota</taxon>
        <taxon>Viridiplantae</taxon>
        <taxon>Streptophyta</taxon>
        <taxon>Embryophyta</taxon>
        <taxon>Tracheophyta</taxon>
        <taxon>Spermatophyta</taxon>
        <taxon>Magnoliopsida</taxon>
        <taxon>eudicotyledons</taxon>
        <taxon>Gunneridae</taxon>
        <taxon>Pentapetalae</taxon>
        <taxon>rosids</taxon>
        <taxon>fabids</taxon>
        <taxon>Fabales</taxon>
        <taxon>Fabaceae</taxon>
        <taxon>Papilionoideae</taxon>
        <taxon>50 kb inversion clade</taxon>
        <taxon>dalbergioids sensu lato</taxon>
        <taxon>Dalbergieae</taxon>
        <taxon>Pterocarpus clade</taxon>
        <taxon>Arachis</taxon>
    </lineage>
</organism>
<dbReference type="InterPro" id="IPR000477">
    <property type="entry name" value="RT_dom"/>
</dbReference>
<evidence type="ECO:0000256" key="2">
    <source>
        <dbReference type="SAM" id="MobiDB-lite"/>
    </source>
</evidence>
<dbReference type="GO" id="GO:0015074">
    <property type="term" value="P:DNA integration"/>
    <property type="evidence" value="ECO:0007669"/>
    <property type="project" value="InterPro"/>
</dbReference>
<dbReference type="Pfam" id="PF13456">
    <property type="entry name" value="RVT_3"/>
    <property type="match status" value="1"/>
</dbReference>